<proteinExistence type="predicted"/>
<evidence type="ECO:0000313" key="2">
    <source>
        <dbReference type="Proteomes" id="UP000295621"/>
    </source>
</evidence>
<accession>A0A4R4RCT4</accession>
<comment type="caution">
    <text evidence="1">The sequence shown here is derived from an EMBL/GenBank/DDBJ whole genome shotgun (WGS) entry which is preliminary data.</text>
</comment>
<name>A0A4R4RCT4_9ACTN</name>
<sequence length="84" mass="8461">MSPIEMARAAAAVTFLAVAGYSALRFGWSVTRPGRRRSRIGPTAAGAPDLSHALMAIAMASTVGPAGPAVPRLLGIAVFAVVGT</sequence>
<dbReference type="EMBL" id="SMKL01000086">
    <property type="protein sequence ID" value="TDC46906.1"/>
    <property type="molecule type" value="Genomic_DNA"/>
</dbReference>
<gene>
    <name evidence="1" type="ORF">E1212_25760</name>
</gene>
<dbReference type="Proteomes" id="UP000295621">
    <property type="component" value="Unassembled WGS sequence"/>
</dbReference>
<keyword evidence="2" id="KW-1185">Reference proteome</keyword>
<dbReference type="AlphaFoldDB" id="A0A4R4RCT4"/>
<evidence type="ECO:0000313" key="1">
    <source>
        <dbReference type="EMBL" id="TDC46906.1"/>
    </source>
</evidence>
<dbReference type="OrthoDB" id="5187877at2"/>
<organism evidence="1 2">
    <name type="scientific">Jiangella ureilytica</name>
    <dbReference type="NCBI Taxonomy" id="2530374"/>
    <lineage>
        <taxon>Bacteria</taxon>
        <taxon>Bacillati</taxon>
        <taxon>Actinomycetota</taxon>
        <taxon>Actinomycetes</taxon>
        <taxon>Jiangellales</taxon>
        <taxon>Jiangellaceae</taxon>
        <taxon>Jiangella</taxon>
    </lineage>
</organism>
<dbReference type="RefSeq" id="WP_131987813.1">
    <property type="nucleotide sequence ID" value="NZ_SMKL01000086.1"/>
</dbReference>
<reference evidence="1 2" key="1">
    <citation type="submission" date="2019-02" db="EMBL/GenBank/DDBJ databases">
        <title>Draft genome sequences of novel Actinobacteria.</title>
        <authorList>
            <person name="Sahin N."/>
            <person name="Ay H."/>
            <person name="Saygin H."/>
        </authorList>
    </citation>
    <scope>NUCLEOTIDE SEQUENCE [LARGE SCALE GENOMIC DNA]</scope>
    <source>
        <strain evidence="1 2">KC603</strain>
    </source>
</reference>
<protein>
    <submittedName>
        <fullName evidence="1">Uncharacterized protein</fullName>
    </submittedName>
</protein>